<reference evidence="5 6" key="1">
    <citation type="submission" date="2014-11" db="EMBL/GenBank/DDBJ databases">
        <authorList>
            <person name="Zhu J."/>
            <person name="Qi W."/>
            <person name="Song R."/>
        </authorList>
    </citation>
    <scope>NUCLEOTIDE SEQUENCE [LARGE SCALE GENOMIC DNA]</scope>
</reference>
<feature type="compositionally biased region" description="Basic and acidic residues" evidence="3">
    <location>
        <begin position="10"/>
        <end position="27"/>
    </location>
</feature>
<name>A0A0G4E9E2_VITBC</name>
<feature type="compositionally biased region" description="Low complexity" evidence="3">
    <location>
        <begin position="34"/>
        <end position="46"/>
    </location>
</feature>
<dbReference type="InterPro" id="IPR051556">
    <property type="entry name" value="N-term/lysine_N-AcTrnsfr"/>
</dbReference>
<dbReference type="PhylomeDB" id="A0A0G4E9E2"/>
<dbReference type="InterPro" id="IPR000182">
    <property type="entry name" value="GNAT_dom"/>
</dbReference>
<proteinExistence type="predicted"/>
<keyword evidence="2" id="KW-0012">Acyltransferase</keyword>
<dbReference type="GO" id="GO:0016747">
    <property type="term" value="F:acyltransferase activity, transferring groups other than amino-acyl groups"/>
    <property type="evidence" value="ECO:0007669"/>
    <property type="project" value="InterPro"/>
</dbReference>
<gene>
    <name evidence="5" type="ORF">Vbra_1452</name>
</gene>
<feature type="compositionally biased region" description="Low complexity" evidence="3">
    <location>
        <begin position="171"/>
        <end position="180"/>
    </location>
</feature>
<keyword evidence="1" id="KW-0808">Transferase</keyword>
<dbReference type="PROSITE" id="PS51186">
    <property type="entry name" value="GNAT"/>
    <property type="match status" value="1"/>
</dbReference>
<evidence type="ECO:0000256" key="3">
    <source>
        <dbReference type="SAM" id="MobiDB-lite"/>
    </source>
</evidence>
<dbReference type="STRING" id="1169540.A0A0G4E9E2"/>
<dbReference type="Proteomes" id="UP000041254">
    <property type="component" value="Unassembled WGS sequence"/>
</dbReference>
<dbReference type="VEuPathDB" id="CryptoDB:Vbra_1452"/>
<feature type="region of interest" description="Disordered" evidence="3">
    <location>
        <begin position="1"/>
        <end position="93"/>
    </location>
</feature>
<evidence type="ECO:0000313" key="5">
    <source>
        <dbReference type="EMBL" id="CEL91849.1"/>
    </source>
</evidence>
<dbReference type="SUPFAM" id="SSF55729">
    <property type="entry name" value="Acyl-CoA N-acyltransferases (Nat)"/>
    <property type="match status" value="1"/>
</dbReference>
<dbReference type="EMBL" id="CDMY01000027">
    <property type="protein sequence ID" value="CEL91849.1"/>
    <property type="molecule type" value="Genomic_DNA"/>
</dbReference>
<evidence type="ECO:0000256" key="2">
    <source>
        <dbReference type="ARBA" id="ARBA00023315"/>
    </source>
</evidence>
<protein>
    <recommendedName>
        <fullName evidence="4">N-acetyltransferase domain-containing protein</fullName>
    </recommendedName>
</protein>
<evidence type="ECO:0000259" key="4">
    <source>
        <dbReference type="PROSITE" id="PS51186"/>
    </source>
</evidence>
<dbReference type="AlphaFoldDB" id="A0A0G4E9E2"/>
<organism evidence="5 6">
    <name type="scientific">Vitrella brassicaformis (strain CCMP3155)</name>
    <dbReference type="NCBI Taxonomy" id="1169540"/>
    <lineage>
        <taxon>Eukaryota</taxon>
        <taxon>Sar</taxon>
        <taxon>Alveolata</taxon>
        <taxon>Colpodellida</taxon>
        <taxon>Vitrellaceae</taxon>
        <taxon>Vitrella</taxon>
    </lineage>
</organism>
<dbReference type="Gene3D" id="3.40.630.30">
    <property type="match status" value="1"/>
</dbReference>
<feature type="domain" description="N-acetyltransferase" evidence="4">
    <location>
        <begin position="99"/>
        <end position="301"/>
    </location>
</feature>
<evidence type="ECO:0000256" key="1">
    <source>
        <dbReference type="ARBA" id="ARBA00022679"/>
    </source>
</evidence>
<keyword evidence="6" id="KW-1185">Reference proteome</keyword>
<dbReference type="InterPro" id="IPR016181">
    <property type="entry name" value="Acyl_CoA_acyltransferase"/>
</dbReference>
<dbReference type="Pfam" id="PF00583">
    <property type="entry name" value="Acetyltransf_1"/>
    <property type="match status" value="1"/>
</dbReference>
<sequence>MEAPVVDDNGSEKDDRTMQREESERRLFGRPCVPDDAAASAATPAQDDSEAHAVPAADDENEDHALSVVAAPGPEEATSAVTTQKGRRGKRAKTDDLQMELGFLNEKNVGQLRKLNLATFPVVYKDGFYADVVNHTKYSRLAYLKDVLVAGLCCRVETASSALPMPPDAAPAPNNHSNANGLTDDVPSSSLPNGPTPRVSSEGGGCRLYIMTLGVLKPYRRLGIGTRLLEWLLDEVHKANAETPAQRGHGVLDDIYLHVQSNNDVAIAFYQQYGFSVINRLEHYYTTLDPSDCYVLSKRLT</sequence>
<accession>A0A0G4E9E2</accession>
<dbReference type="GO" id="GO:0007064">
    <property type="term" value="P:mitotic sister chromatid cohesion"/>
    <property type="evidence" value="ECO:0007669"/>
    <property type="project" value="TreeGrafter"/>
</dbReference>
<evidence type="ECO:0000313" key="6">
    <source>
        <dbReference type="Proteomes" id="UP000041254"/>
    </source>
</evidence>
<feature type="region of interest" description="Disordered" evidence="3">
    <location>
        <begin position="165"/>
        <end position="202"/>
    </location>
</feature>
<dbReference type="CDD" id="cd04301">
    <property type="entry name" value="NAT_SF"/>
    <property type="match status" value="1"/>
</dbReference>
<dbReference type="OrthoDB" id="47374at2759"/>
<dbReference type="InParanoid" id="A0A0G4E9E2"/>
<dbReference type="GO" id="GO:0031415">
    <property type="term" value="C:NatA complex"/>
    <property type="evidence" value="ECO:0007669"/>
    <property type="project" value="TreeGrafter"/>
</dbReference>
<dbReference type="PANTHER" id="PTHR42919">
    <property type="entry name" value="N-ALPHA-ACETYLTRANSFERASE"/>
    <property type="match status" value="1"/>
</dbReference>
<dbReference type="PANTHER" id="PTHR42919:SF8">
    <property type="entry name" value="N-ALPHA-ACETYLTRANSFERASE 50"/>
    <property type="match status" value="1"/>
</dbReference>